<proteinExistence type="predicted"/>
<protein>
    <submittedName>
        <fullName evidence="1">Uncharacterized protein</fullName>
    </submittedName>
</protein>
<comment type="caution">
    <text evidence="1">The sequence shown here is derived from an EMBL/GenBank/DDBJ whole genome shotgun (WGS) entry which is preliminary data.</text>
</comment>
<evidence type="ECO:0000313" key="2">
    <source>
        <dbReference type="Proteomes" id="UP000805193"/>
    </source>
</evidence>
<gene>
    <name evidence="1" type="ORF">HPB47_025655</name>
</gene>
<accession>A0AC60Q0V8</accession>
<name>A0AC60Q0V8_IXOPE</name>
<dbReference type="EMBL" id="JABSTQ010009644">
    <property type="protein sequence ID" value="KAG0427279.1"/>
    <property type="molecule type" value="Genomic_DNA"/>
</dbReference>
<evidence type="ECO:0000313" key="1">
    <source>
        <dbReference type="EMBL" id="KAG0427279.1"/>
    </source>
</evidence>
<dbReference type="Proteomes" id="UP000805193">
    <property type="component" value="Unassembled WGS sequence"/>
</dbReference>
<reference evidence="1 2" key="1">
    <citation type="journal article" date="2020" name="Cell">
        <title>Large-Scale Comparative Analyses of Tick Genomes Elucidate Their Genetic Diversity and Vector Capacities.</title>
        <authorList>
            <consortium name="Tick Genome and Microbiome Consortium (TIGMIC)"/>
            <person name="Jia N."/>
            <person name="Wang J."/>
            <person name="Shi W."/>
            <person name="Du L."/>
            <person name="Sun Y."/>
            <person name="Zhan W."/>
            <person name="Jiang J.F."/>
            <person name="Wang Q."/>
            <person name="Zhang B."/>
            <person name="Ji P."/>
            <person name="Bell-Sakyi L."/>
            <person name="Cui X.M."/>
            <person name="Yuan T.T."/>
            <person name="Jiang B.G."/>
            <person name="Yang W.F."/>
            <person name="Lam T.T."/>
            <person name="Chang Q.C."/>
            <person name="Ding S.J."/>
            <person name="Wang X.J."/>
            <person name="Zhu J.G."/>
            <person name="Ruan X.D."/>
            <person name="Zhao L."/>
            <person name="Wei J.T."/>
            <person name="Ye R.Z."/>
            <person name="Que T.C."/>
            <person name="Du C.H."/>
            <person name="Zhou Y.H."/>
            <person name="Cheng J.X."/>
            <person name="Dai P.F."/>
            <person name="Guo W.B."/>
            <person name="Han X.H."/>
            <person name="Huang E.J."/>
            <person name="Li L.F."/>
            <person name="Wei W."/>
            <person name="Gao Y.C."/>
            <person name="Liu J.Z."/>
            <person name="Shao H.Z."/>
            <person name="Wang X."/>
            <person name="Wang C.C."/>
            <person name="Yang T.C."/>
            <person name="Huo Q.B."/>
            <person name="Li W."/>
            <person name="Chen H.Y."/>
            <person name="Chen S.E."/>
            <person name="Zhou L.G."/>
            <person name="Ni X.B."/>
            <person name="Tian J.H."/>
            <person name="Sheng Y."/>
            <person name="Liu T."/>
            <person name="Pan Y.S."/>
            <person name="Xia L.Y."/>
            <person name="Li J."/>
            <person name="Zhao F."/>
            <person name="Cao W.C."/>
        </authorList>
    </citation>
    <scope>NUCLEOTIDE SEQUENCE [LARGE SCALE GENOMIC DNA]</scope>
    <source>
        <strain evidence="1">Iper-2018</strain>
    </source>
</reference>
<sequence length="266" mass="28302">MAAQKAAAVAAAASSRLRFSAQDDISLFQEVHALNPFEDPTRWAQIANHLLSAIGKSFSARAVRDRLDLLLAQFAAEDRANLRRSGTEEQYSEKEHLLQEIADLTREFHYKYKATAVRRAAPSRQKVTAAERSDASALRDTAAATNLAYSANGNATADACRASTSTDAAAAAYVDTSSVVEVPESAGNIWTTCVVDTAELLSTADAGDTYEIVAHDLSGELTAAATGTPSVDVGGHVPAASPEQTMEPEASRQVQRDMQQGKVTTM</sequence>
<organism evidence="1 2">
    <name type="scientific">Ixodes persulcatus</name>
    <name type="common">Taiga tick</name>
    <dbReference type="NCBI Taxonomy" id="34615"/>
    <lineage>
        <taxon>Eukaryota</taxon>
        <taxon>Metazoa</taxon>
        <taxon>Ecdysozoa</taxon>
        <taxon>Arthropoda</taxon>
        <taxon>Chelicerata</taxon>
        <taxon>Arachnida</taxon>
        <taxon>Acari</taxon>
        <taxon>Parasitiformes</taxon>
        <taxon>Ixodida</taxon>
        <taxon>Ixodoidea</taxon>
        <taxon>Ixodidae</taxon>
        <taxon>Ixodinae</taxon>
        <taxon>Ixodes</taxon>
    </lineage>
</organism>
<keyword evidence="2" id="KW-1185">Reference proteome</keyword>